<protein>
    <submittedName>
        <fullName evidence="1">Uncharacterized protein</fullName>
    </submittedName>
</protein>
<dbReference type="RefSeq" id="WP_126704444.1">
    <property type="nucleotide sequence ID" value="NZ_CP034593.1"/>
</dbReference>
<evidence type="ECO:0000313" key="1">
    <source>
        <dbReference type="EMBL" id="AZQ77641.1"/>
    </source>
</evidence>
<name>A0A3Q9G7V1_9ACTO</name>
<reference evidence="1 2" key="1">
    <citation type="submission" date="2018-12" db="EMBL/GenBank/DDBJ databases">
        <title>Complete genome sequence of Flaviflexus sp. H23T48.</title>
        <authorList>
            <person name="Bae J.-W."/>
            <person name="Lee J.-Y."/>
        </authorList>
    </citation>
    <scope>NUCLEOTIDE SEQUENCE [LARGE SCALE GENOMIC DNA]</scope>
    <source>
        <strain evidence="1 2">H23T48</strain>
    </source>
</reference>
<sequence length="104" mass="11521">MAQVKDLFVKINPSLKVKHDRAILDLEDLRLGPSFSVGDVRLPVIHENDGDLVMNSLAQKWVDQAYALIQHPSDAPTSPARIRTAVFCLQRAIKLSHQPPGETA</sequence>
<dbReference type="AlphaFoldDB" id="A0A3Q9G7V1"/>
<organism evidence="1 2">
    <name type="scientific">Flaviflexus ciconiae</name>
    <dbReference type="NCBI Taxonomy" id="2496867"/>
    <lineage>
        <taxon>Bacteria</taxon>
        <taxon>Bacillati</taxon>
        <taxon>Actinomycetota</taxon>
        <taxon>Actinomycetes</taxon>
        <taxon>Actinomycetales</taxon>
        <taxon>Actinomycetaceae</taxon>
        <taxon>Flaviflexus</taxon>
    </lineage>
</organism>
<dbReference type="KEGG" id="flh:EJ997_10130"/>
<gene>
    <name evidence="1" type="ORF">EJ997_10130</name>
</gene>
<dbReference type="EMBL" id="CP034593">
    <property type="protein sequence ID" value="AZQ77641.1"/>
    <property type="molecule type" value="Genomic_DNA"/>
</dbReference>
<dbReference type="Proteomes" id="UP000280344">
    <property type="component" value="Chromosome"/>
</dbReference>
<evidence type="ECO:0000313" key="2">
    <source>
        <dbReference type="Proteomes" id="UP000280344"/>
    </source>
</evidence>
<accession>A0A3Q9G7V1</accession>
<proteinExistence type="predicted"/>
<keyword evidence="2" id="KW-1185">Reference proteome</keyword>